<evidence type="ECO:0000256" key="6">
    <source>
        <dbReference type="ARBA" id="ARBA00023136"/>
    </source>
</evidence>
<keyword evidence="5 7" id="KW-1133">Transmembrane helix</keyword>
<feature type="transmembrane region" description="Helical" evidence="7">
    <location>
        <begin position="96"/>
        <end position="114"/>
    </location>
</feature>
<dbReference type="GO" id="GO:0005886">
    <property type="term" value="C:plasma membrane"/>
    <property type="evidence" value="ECO:0007669"/>
    <property type="project" value="UniProtKB-SubCell"/>
</dbReference>
<feature type="transmembrane region" description="Helical" evidence="7">
    <location>
        <begin position="6"/>
        <end position="25"/>
    </location>
</feature>
<feature type="domain" description="YidE/YbjL duplication" evidence="8">
    <location>
        <begin position="2"/>
        <end position="150"/>
    </location>
</feature>
<dbReference type="PANTHER" id="PTHR30445:SF3">
    <property type="entry name" value="TRANSPORT PROTEIN YIDE-RELATED"/>
    <property type="match status" value="1"/>
</dbReference>
<dbReference type="EMBL" id="VSSQ01126591">
    <property type="protein sequence ID" value="MPN56355.1"/>
    <property type="molecule type" value="Genomic_DNA"/>
</dbReference>
<evidence type="ECO:0000256" key="4">
    <source>
        <dbReference type="ARBA" id="ARBA00022692"/>
    </source>
</evidence>
<accession>A0A645IY41</accession>
<dbReference type="InterPro" id="IPR050144">
    <property type="entry name" value="AAE_transporter"/>
</dbReference>
<dbReference type="Pfam" id="PF06826">
    <property type="entry name" value="Asp-Al_Ex"/>
    <property type="match status" value="1"/>
</dbReference>
<protein>
    <submittedName>
        <fullName evidence="9">Putative transport protein YidE</fullName>
    </submittedName>
</protein>
<feature type="transmembrane region" description="Helical" evidence="7">
    <location>
        <begin position="69"/>
        <end position="89"/>
    </location>
</feature>
<feature type="transmembrane region" description="Helical" evidence="7">
    <location>
        <begin position="37"/>
        <end position="57"/>
    </location>
</feature>
<evidence type="ECO:0000256" key="3">
    <source>
        <dbReference type="ARBA" id="ARBA00022475"/>
    </source>
</evidence>
<dbReference type="NCBIfam" id="TIGR01625">
    <property type="entry name" value="YidE_YbjL_dupl"/>
    <property type="match status" value="1"/>
</dbReference>
<evidence type="ECO:0000259" key="8">
    <source>
        <dbReference type="Pfam" id="PF06826"/>
    </source>
</evidence>
<feature type="transmembrane region" description="Helical" evidence="7">
    <location>
        <begin position="134"/>
        <end position="153"/>
    </location>
</feature>
<keyword evidence="4 7" id="KW-0812">Transmembrane</keyword>
<name>A0A645IY41_9ZZZZ</name>
<keyword evidence="3" id="KW-1003">Cell membrane</keyword>
<dbReference type="InterPro" id="IPR006512">
    <property type="entry name" value="YidE_YbjL"/>
</dbReference>
<sequence length="154" mass="16035">MPVKLGLAGGPLVVAILLGRFGSKLRLITYTTQSANLLLREIGITLFLASVGIGSGGQFVDTVVNGDGLLWVACGVFITIIPLLIAGIIGRKALKMNYFTLIGLLAGSTTDPPALAYANATAGNDAPAVAYSTVYPLTMFLRVILAQILILAFV</sequence>
<evidence type="ECO:0000256" key="2">
    <source>
        <dbReference type="ARBA" id="ARBA00022448"/>
    </source>
</evidence>
<evidence type="ECO:0000256" key="1">
    <source>
        <dbReference type="ARBA" id="ARBA00004651"/>
    </source>
</evidence>
<evidence type="ECO:0000256" key="5">
    <source>
        <dbReference type="ARBA" id="ARBA00022989"/>
    </source>
</evidence>
<comment type="subcellular location">
    <subcellularLocation>
        <location evidence="1">Cell membrane</location>
        <topology evidence="1">Multi-pass membrane protein</topology>
    </subcellularLocation>
</comment>
<keyword evidence="2" id="KW-0813">Transport</keyword>
<comment type="caution">
    <text evidence="9">The sequence shown here is derived from an EMBL/GenBank/DDBJ whole genome shotgun (WGS) entry which is preliminary data.</text>
</comment>
<dbReference type="PANTHER" id="PTHR30445">
    <property type="entry name" value="K(+)_H(+) ANTIPORTER SUBUNIT KHTT"/>
    <property type="match status" value="1"/>
</dbReference>
<proteinExistence type="predicted"/>
<organism evidence="9">
    <name type="scientific">bioreactor metagenome</name>
    <dbReference type="NCBI Taxonomy" id="1076179"/>
    <lineage>
        <taxon>unclassified sequences</taxon>
        <taxon>metagenomes</taxon>
        <taxon>ecological metagenomes</taxon>
    </lineage>
</organism>
<evidence type="ECO:0000256" key="7">
    <source>
        <dbReference type="SAM" id="Phobius"/>
    </source>
</evidence>
<gene>
    <name evidence="9" type="primary">yidE_9</name>
    <name evidence="9" type="ORF">SDC9_204043</name>
</gene>
<keyword evidence="6 7" id="KW-0472">Membrane</keyword>
<dbReference type="AlphaFoldDB" id="A0A645IY41"/>
<reference evidence="9" key="1">
    <citation type="submission" date="2019-08" db="EMBL/GenBank/DDBJ databases">
        <authorList>
            <person name="Kucharzyk K."/>
            <person name="Murdoch R.W."/>
            <person name="Higgins S."/>
            <person name="Loffler F."/>
        </authorList>
    </citation>
    <scope>NUCLEOTIDE SEQUENCE</scope>
</reference>
<evidence type="ECO:0000313" key="9">
    <source>
        <dbReference type="EMBL" id="MPN56355.1"/>
    </source>
</evidence>